<name>A0ABD2LFG7_9BILA</name>
<evidence type="ECO:0000313" key="4">
    <source>
        <dbReference type="Proteomes" id="UP001620626"/>
    </source>
</evidence>
<comment type="caution">
    <text evidence="3">The sequence shown here is derived from an EMBL/GenBank/DDBJ whole genome shotgun (WGS) entry which is preliminary data.</text>
</comment>
<sequence length="682" mass="77511">MKIVAIGCAPTSIGFAYRLQQLKADGIEEAADIELLVLEQNPTPGGLSCTVTDEKGFLWDMGGHITFSHNFPYYENATHEAVDEWNTLQRNCLVDMNHLYGEKGIHLVPYPAQFAVPLFPDAVKKQCLKELKQRYENKEIKSPPENFEEWVLHHFGPQILDVFFNPYSKKVWTVKPSKMSPIWVGTRVAKLPQEKLEELCSMDANVLKNADFGWGPNAQFNFPKYGGTGAVWKNMTEKLPSEWFKYNSKVLRVDHRQKCVHYVQLNASGQPTGPTKSLKYDALINSSPIDAFVADNKICEKPLLEHNKVFVIGVGLKLPMTEFCEKYTWLYFPDPDVPFYRVTFFSRYGEVTPDNTKFWSVLCECARPSDDTMTEAEIRQWAIEGLITKSIIKREQIINEYSICLPYGYPIPTVERDVELARTHEVLEKHCIYSRGRFGGWKYEVSNQDHCFIQGKELCERLLLDEPEKLYKTLIPEKRVLRKGCAAAAAGAGCRTVELNGWQRCRQCNDGNLCNDEVSDNVLVNDCQMSQIFGAVQSLRDNLRESGMESEASPDSQFINGIDSSSYVSNAANMDKPEFKNVIGTFLERMSPMSNPIGLENEIKPRAKQLPNNPQNSHQFFSQNLAQIQPRNDEFPPSGHRVTFGQEIWRQKNAALSSTFSAASAFLVMVNILCVLISLKFH</sequence>
<dbReference type="Pfam" id="PF01593">
    <property type="entry name" value="Amino_oxidase"/>
    <property type="match status" value="1"/>
</dbReference>
<protein>
    <recommendedName>
        <fullName evidence="2">Amine oxidase domain-containing protein</fullName>
    </recommendedName>
</protein>
<evidence type="ECO:0000256" key="1">
    <source>
        <dbReference type="SAM" id="Phobius"/>
    </source>
</evidence>
<dbReference type="PANTHER" id="PTHR21197:SF0">
    <property type="entry name" value="UDP-GALACTOPYRANOSE MUTASE"/>
    <property type="match status" value="1"/>
</dbReference>
<reference evidence="3 4" key="1">
    <citation type="submission" date="2024-10" db="EMBL/GenBank/DDBJ databases">
        <authorList>
            <person name="Kim D."/>
        </authorList>
    </citation>
    <scope>NUCLEOTIDE SEQUENCE [LARGE SCALE GENOMIC DNA]</scope>
    <source>
        <strain evidence="3">BH-2024</strain>
    </source>
</reference>
<keyword evidence="4" id="KW-1185">Reference proteome</keyword>
<dbReference type="InterPro" id="IPR036188">
    <property type="entry name" value="FAD/NAD-bd_sf"/>
</dbReference>
<evidence type="ECO:0000259" key="2">
    <source>
        <dbReference type="Pfam" id="PF01593"/>
    </source>
</evidence>
<keyword evidence="1" id="KW-0812">Transmembrane</keyword>
<organism evidence="3 4">
    <name type="scientific">Heterodera trifolii</name>
    <dbReference type="NCBI Taxonomy" id="157864"/>
    <lineage>
        <taxon>Eukaryota</taxon>
        <taxon>Metazoa</taxon>
        <taxon>Ecdysozoa</taxon>
        <taxon>Nematoda</taxon>
        <taxon>Chromadorea</taxon>
        <taxon>Rhabditida</taxon>
        <taxon>Tylenchina</taxon>
        <taxon>Tylenchomorpha</taxon>
        <taxon>Tylenchoidea</taxon>
        <taxon>Heteroderidae</taxon>
        <taxon>Heteroderinae</taxon>
        <taxon>Heterodera</taxon>
    </lineage>
</organism>
<feature type="domain" description="Amine oxidase" evidence="2">
    <location>
        <begin position="33"/>
        <end position="291"/>
    </location>
</feature>
<gene>
    <name evidence="3" type="ORF">niasHT_017874</name>
</gene>
<dbReference type="Gene3D" id="3.50.50.60">
    <property type="entry name" value="FAD/NAD(P)-binding domain"/>
    <property type="match status" value="1"/>
</dbReference>
<keyword evidence="1" id="KW-1133">Transmembrane helix</keyword>
<keyword evidence="1" id="KW-0472">Membrane</keyword>
<dbReference type="EMBL" id="JBICBT010000430">
    <property type="protein sequence ID" value="KAL3113924.1"/>
    <property type="molecule type" value="Genomic_DNA"/>
</dbReference>
<accession>A0ABD2LFG7</accession>
<dbReference type="SUPFAM" id="SSF51971">
    <property type="entry name" value="Nucleotide-binding domain"/>
    <property type="match status" value="1"/>
</dbReference>
<dbReference type="Proteomes" id="UP001620626">
    <property type="component" value="Unassembled WGS sequence"/>
</dbReference>
<proteinExistence type="predicted"/>
<dbReference type="InterPro" id="IPR002937">
    <property type="entry name" value="Amino_oxidase"/>
</dbReference>
<feature type="transmembrane region" description="Helical" evidence="1">
    <location>
        <begin position="660"/>
        <end position="679"/>
    </location>
</feature>
<evidence type="ECO:0000313" key="3">
    <source>
        <dbReference type="EMBL" id="KAL3113924.1"/>
    </source>
</evidence>
<dbReference type="AlphaFoldDB" id="A0ABD2LFG7"/>
<dbReference type="PANTHER" id="PTHR21197">
    <property type="entry name" value="UDP-GALACTOPYRANOSE MUTASE"/>
    <property type="match status" value="1"/>
</dbReference>